<dbReference type="Pfam" id="PF14768">
    <property type="entry name" value="RPA_interact_C"/>
    <property type="match status" value="1"/>
</dbReference>
<sequence length="175" mass="20240">MWRPGISMQSFMERQRQDFARHRVCIRHKDLERLRSKNARIRSALTPNDSLLELEPEGQLADVNDADEAATFEQLCMEDLVNRFYDDRELVCLICHTNSLSENEHGIFCPCGNFMLSSRPDRPICLASFKHMLDEVANKHEETCSVRRESLSGFIFEDDGFIVFCPVCCEIESIC</sequence>
<reference evidence="3" key="3">
    <citation type="submission" date="2019-12" db="UniProtKB">
        <authorList>
            <consortium name="WormBaseParasite"/>
        </authorList>
    </citation>
    <scope>IDENTIFICATION</scope>
</reference>
<dbReference type="Proteomes" id="UP000046395">
    <property type="component" value="Unassembled WGS sequence"/>
</dbReference>
<evidence type="ECO:0000313" key="4">
    <source>
        <dbReference type="WBParaSite" id="TMUE_2000010321.2"/>
    </source>
</evidence>
<keyword evidence="2" id="KW-1185">Reference proteome</keyword>
<evidence type="ECO:0000259" key="1">
    <source>
        <dbReference type="Pfam" id="PF14768"/>
    </source>
</evidence>
<accession>A0A5S6QSH5</accession>
<reference evidence="2" key="1">
    <citation type="submission" date="2013-11" db="EMBL/GenBank/DDBJ databases">
        <authorList>
            <person name="Aslett M."/>
        </authorList>
    </citation>
    <scope>NUCLEOTIDE SEQUENCE [LARGE SCALE GENOMIC DNA]</scope>
    <source>
        <strain evidence="2">Edinburgh</strain>
    </source>
</reference>
<dbReference type="WBParaSite" id="TMUE_2000010321.1">
    <property type="protein sequence ID" value="TMUE_2000010321.1"/>
    <property type="gene ID" value="WBGene00302747"/>
</dbReference>
<proteinExistence type="predicted"/>
<dbReference type="WBParaSite" id="TMUE_2000010321.2">
    <property type="protein sequence ID" value="TMUE_2000010321.2"/>
    <property type="gene ID" value="WBGene00302747"/>
</dbReference>
<name>A0A5S6QSH5_TRIMR</name>
<feature type="domain" description="RPA-interacting protein C-terminal" evidence="1">
    <location>
        <begin position="91"/>
        <end position="170"/>
    </location>
</feature>
<organism evidence="2 3">
    <name type="scientific">Trichuris muris</name>
    <name type="common">Mouse whipworm</name>
    <dbReference type="NCBI Taxonomy" id="70415"/>
    <lineage>
        <taxon>Eukaryota</taxon>
        <taxon>Metazoa</taxon>
        <taxon>Ecdysozoa</taxon>
        <taxon>Nematoda</taxon>
        <taxon>Enoplea</taxon>
        <taxon>Dorylaimia</taxon>
        <taxon>Trichinellida</taxon>
        <taxon>Trichuridae</taxon>
        <taxon>Trichuris</taxon>
    </lineage>
</organism>
<dbReference type="WBParaSite" id="TMUE_2000010321.3">
    <property type="protein sequence ID" value="TMUE_2000010321.3"/>
    <property type="gene ID" value="WBGene00302747"/>
</dbReference>
<reference evidence="2" key="2">
    <citation type="submission" date="2014-03" db="EMBL/GenBank/DDBJ databases">
        <title>The whipworm genome and dual-species transcriptomics of an intimate host-pathogen interaction.</title>
        <authorList>
            <person name="Foth B.J."/>
            <person name="Tsai I.J."/>
            <person name="Reid A.J."/>
            <person name="Bancroft A.J."/>
            <person name="Nichol S."/>
            <person name="Tracey A."/>
            <person name="Holroyd N."/>
            <person name="Cotton J.A."/>
            <person name="Stanley E.J."/>
            <person name="Zarowiecki M."/>
            <person name="Liu J.Z."/>
            <person name="Huckvale T."/>
            <person name="Cooper P.J."/>
            <person name="Grencis R.K."/>
            <person name="Berriman M."/>
        </authorList>
    </citation>
    <scope>NUCLEOTIDE SEQUENCE [LARGE SCALE GENOMIC DNA]</scope>
    <source>
        <strain evidence="2">Edinburgh</strain>
    </source>
</reference>
<evidence type="ECO:0000313" key="2">
    <source>
        <dbReference type="Proteomes" id="UP000046395"/>
    </source>
</evidence>
<dbReference type="InterPro" id="IPR028159">
    <property type="entry name" value="RPA_interact_C_dom"/>
</dbReference>
<dbReference type="AlphaFoldDB" id="A0A5S6QSH5"/>
<protein>
    <submittedName>
        <fullName evidence="3 4">RPA_interact_C domain-containing protein</fullName>
    </submittedName>
</protein>
<evidence type="ECO:0000313" key="3">
    <source>
        <dbReference type="WBParaSite" id="TMUE_2000010321.1"/>
    </source>
</evidence>